<comment type="caution">
    <text evidence="3">The sequence shown here is derived from an EMBL/GenBank/DDBJ whole genome shotgun (WGS) entry which is preliminary data.</text>
</comment>
<dbReference type="EMBL" id="NASZ01000021">
    <property type="protein sequence ID" value="MBD0726072.1"/>
    <property type="molecule type" value="Genomic_DNA"/>
</dbReference>
<dbReference type="InterPro" id="IPR025665">
    <property type="entry name" value="Beta-barrel_OMP_2"/>
</dbReference>
<dbReference type="RefSeq" id="WP_188221186.1">
    <property type="nucleotide sequence ID" value="NZ_NASZ01000021.1"/>
</dbReference>
<organism evidence="3 4">
    <name type="scientific">Flavobacterium pokkalii</name>
    <dbReference type="NCBI Taxonomy" id="1940408"/>
    <lineage>
        <taxon>Bacteria</taxon>
        <taxon>Pseudomonadati</taxon>
        <taxon>Bacteroidota</taxon>
        <taxon>Flavobacteriia</taxon>
        <taxon>Flavobacteriales</taxon>
        <taxon>Flavobacteriaceae</taxon>
        <taxon>Flavobacterium</taxon>
    </lineage>
</organism>
<feature type="domain" description="Outer membrane protein beta-barrel" evidence="2">
    <location>
        <begin position="18"/>
        <end position="166"/>
    </location>
</feature>
<keyword evidence="1" id="KW-0732">Signal</keyword>
<dbReference type="Proteomes" id="UP000661715">
    <property type="component" value="Unassembled WGS sequence"/>
</dbReference>
<keyword evidence="4" id="KW-1185">Reference proteome</keyword>
<accession>A0ABR7UTV6</accession>
<feature type="signal peptide" evidence="1">
    <location>
        <begin position="1"/>
        <end position="19"/>
    </location>
</feature>
<feature type="chain" id="PRO_5047366309" description="Outer membrane protein beta-barrel domain-containing protein" evidence="1">
    <location>
        <begin position="20"/>
        <end position="188"/>
    </location>
</feature>
<evidence type="ECO:0000313" key="3">
    <source>
        <dbReference type="EMBL" id="MBD0726072.1"/>
    </source>
</evidence>
<proteinExistence type="predicted"/>
<name>A0ABR7UTV6_9FLAO</name>
<evidence type="ECO:0000256" key="1">
    <source>
        <dbReference type="SAM" id="SignalP"/>
    </source>
</evidence>
<dbReference type="InterPro" id="IPR011250">
    <property type="entry name" value="OMP/PagP_B-barrel"/>
</dbReference>
<dbReference type="Pfam" id="PF13568">
    <property type="entry name" value="OMP_b-brl_2"/>
    <property type="match status" value="1"/>
</dbReference>
<dbReference type="SUPFAM" id="SSF56925">
    <property type="entry name" value="OMPA-like"/>
    <property type="match status" value="1"/>
</dbReference>
<gene>
    <name evidence="3" type="ORF">B6A10_12890</name>
</gene>
<reference evidence="3 4" key="1">
    <citation type="journal article" date="2020" name="Microbiol. Res.">
        <title>Flavobacterium pokkalii sp. nov., a novel plant growth promoting native rhizobacteria isolated from pokkali rice grown in coastal saline affected agricultural regions of southern India, Kerala.</title>
        <authorList>
            <person name="Menon R.R."/>
            <person name="Kumari S."/>
            <person name="Viver T."/>
            <person name="Rameshkumar N."/>
        </authorList>
    </citation>
    <scope>NUCLEOTIDE SEQUENCE [LARGE SCALE GENOMIC DNA]</scope>
    <source>
        <strain evidence="3 4">L1I52</strain>
    </source>
</reference>
<sequence length="188" mass="20097">MKKIILTVAAMFAFGFANAQEVKFGVKAGLNLSNFTGDVENNSIKAGFQAGGLVEIKVSDKFSVQPEVLYSLQGTKIEEEGTDVNFNMSYLNVPVMAKFYVADGFSLEAGPQIGFLLSANGKAEGVSIDIKDYFKSTDFSLNVGAGYDVAENVNIGARYGFGLSNIAKDSGSEKLHNSNIAIAVAYKF</sequence>
<protein>
    <recommendedName>
        <fullName evidence="2">Outer membrane protein beta-barrel domain-containing protein</fullName>
    </recommendedName>
</protein>
<evidence type="ECO:0000259" key="2">
    <source>
        <dbReference type="Pfam" id="PF13568"/>
    </source>
</evidence>
<evidence type="ECO:0000313" key="4">
    <source>
        <dbReference type="Proteomes" id="UP000661715"/>
    </source>
</evidence>